<keyword evidence="1" id="KW-1133">Transmembrane helix</keyword>
<dbReference type="EMBL" id="FOWD01000007">
    <property type="protein sequence ID" value="SFO04503.1"/>
    <property type="molecule type" value="Genomic_DNA"/>
</dbReference>
<evidence type="ECO:0000313" key="3">
    <source>
        <dbReference type="EMBL" id="SFO04503.1"/>
    </source>
</evidence>
<sequence length="179" mass="19684">MLTVFQVCFFVGIGLMLLSLIFGNIFEVIGIDGLDLDFDIGLSLFIPISPILLIFFITVYGGVGWLIWNAFPALEVIFIILLAFAAGIVLSTLMNLFVIRPLKKAQNTSTPDSEDLVGLRAKVTETILENGFGEISYVINGNSYTSPAKGIHGEAFKAGQEVVICWITDYIFYVSLFDI</sequence>
<feature type="transmembrane region" description="Helical" evidence="1">
    <location>
        <begin position="42"/>
        <end position="68"/>
    </location>
</feature>
<dbReference type="Pfam" id="PF25842">
    <property type="entry name" value="NfeD_TM"/>
    <property type="match status" value="1"/>
</dbReference>
<dbReference type="STRING" id="1527.SAMN04489757_10781"/>
<feature type="domain" description="Membrane protein NfeD2 N-terminal transmembrane" evidence="2">
    <location>
        <begin position="2"/>
        <end position="107"/>
    </location>
</feature>
<gene>
    <name evidence="3" type="ORF">SAMN04489757_10781</name>
</gene>
<evidence type="ECO:0000313" key="4">
    <source>
        <dbReference type="Proteomes" id="UP000198806"/>
    </source>
</evidence>
<keyword evidence="1" id="KW-0812">Transmembrane</keyword>
<dbReference type="RefSeq" id="WP_091685245.1">
    <property type="nucleotide sequence ID" value="NZ_BAABFM010000010.1"/>
</dbReference>
<feature type="transmembrane region" description="Helical" evidence="1">
    <location>
        <begin position="6"/>
        <end position="30"/>
    </location>
</feature>
<dbReference type="OrthoDB" id="1807862at2"/>
<dbReference type="AlphaFoldDB" id="A0A1I5DZA1"/>
<evidence type="ECO:0000259" key="2">
    <source>
        <dbReference type="Pfam" id="PF25842"/>
    </source>
</evidence>
<evidence type="ECO:0000256" key="1">
    <source>
        <dbReference type="SAM" id="Phobius"/>
    </source>
</evidence>
<dbReference type="InterPro" id="IPR012340">
    <property type="entry name" value="NA-bd_OB-fold"/>
</dbReference>
<organism evidence="3 4">
    <name type="scientific">Anaerocolumna aminovalerica</name>
    <dbReference type="NCBI Taxonomy" id="1527"/>
    <lineage>
        <taxon>Bacteria</taxon>
        <taxon>Bacillati</taxon>
        <taxon>Bacillota</taxon>
        <taxon>Clostridia</taxon>
        <taxon>Lachnospirales</taxon>
        <taxon>Lachnospiraceae</taxon>
        <taxon>Anaerocolumna</taxon>
    </lineage>
</organism>
<dbReference type="InterPro" id="IPR058653">
    <property type="entry name" value="NfeD2_TM"/>
</dbReference>
<protein>
    <recommendedName>
        <fullName evidence="2">Membrane protein NfeD2 N-terminal transmembrane domain-containing protein</fullName>
    </recommendedName>
</protein>
<accession>A0A1I5DZA1</accession>
<keyword evidence="1" id="KW-0472">Membrane</keyword>
<reference evidence="3 4" key="1">
    <citation type="submission" date="2016-10" db="EMBL/GenBank/DDBJ databases">
        <authorList>
            <person name="de Groot N.N."/>
        </authorList>
    </citation>
    <scope>NUCLEOTIDE SEQUENCE [LARGE SCALE GENOMIC DNA]</scope>
    <source>
        <strain evidence="3 4">DSM 1283</strain>
    </source>
</reference>
<feature type="transmembrane region" description="Helical" evidence="1">
    <location>
        <begin position="74"/>
        <end position="99"/>
    </location>
</feature>
<keyword evidence="4" id="KW-1185">Reference proteome</keyword>
<dbReference type="Proteomes" id="UP000198806">
    <property type="component" value="Unassembled WGS sequence"/>
</dbReference>
<name>A0A1I5DZA1_9FIRM</name>
<proteinExistence type="predicted"/>
<dbReference type="Gene3D" id="2.40.50.140">
    <property type="entry name" value="Nucleic acid-binding proteins"/>
    <property type="match status" value="1"/>
</dbReference>